<dbReference type="Gene3D" id="3.40.50.12780">
    <property type="entry name" value="N-terminal domain of ligase-like"/>
    <property type="match status" value="1"/>
</dbReference>
<organism evidence="5 6">
    <name type="scientific">Colletotrichum trifolii</name>
    <dbReference type="NCBI Taxonomy" id="5466"/>
    <lineage>
        <taxon>Eukaryota</taxon>
        <taxon>Fungi</taxon>
        <taxon>Dikarya</taxon>
        <taxon>Ascomycota</taxon>
        <taxon>Pezizomycotina</taxon>
        <taxon>Sordariomycetes</taxon>
        <taxon>Hypocreomycetidae</taxon>
        <taxon>Glomerellales</taxon>
        <taxon>Glomerellaceae</taxon>
        <taxon>Colletotrichum</taxon>
        <taxon>Colletotrichum orbiculare species complex</taxon>
    </lineage>
</organism>
<reference evidence="5 6" key="1">
    <citation type="submission" date="2018-12" db="EMBL/GenBank/DDBJ databases">
        <title>Genome sequence and assembly of Colletotrichum trifolii.</title>
        <authorList>
            <person name="Gan P."/>
            <person name="Shirasu K."/>
        </authorList>
    </citation>
    <scope>NUCLEOTIDE SEQUENCE [LARGE SCALE GENOMIC DNA]</scope>
    <source>
        <strain evidence="5 6">543-2</strain>
    </source>
</reference>
<feature type="domain" description="Carrier" evidence="4">
    <location>
        <begin position="501"/>
        <end position="577"/>
    </location>
</feature>
<dbReference type="EMBL" id="RYZW01000034">
    <property type="protein sequence ID" value="TDZ60913.1"/>
    <property type="molecule type" value="Genomic_DNA"/>
</dbReference>
<dbReference type="Pfam" id="PF00501">
    <property type="entry name" value="AMP-binding"/>
    <property type="match status" value="1"/>
</dbReference>
<dbReference type="InterPro" id="IPR020806">
    <property type="entry name" value="PKS_PP-bd"/>
</dbReference>
<dbReference type="Pfam" id="PF23562">
    <property type="entry name" value="AMP-binding_C_3"/>
    <property type="match status" value="1"/>
</dbReference>
<dbReference type="STRING" id="5466.A0A4R8RGP2"/>
<evidence type="ECO:0000313" key="6">
    <source>
        <dbReference type="Proteomes" id="UP000295703"/>
    </source>
</evidence>
<dbReference type="InterPro" id="IPR020845">
    <property type="entry name" value="AMP-binding_CS"/>
</dbReference>
<keyword evidence="3" id="KW-0521">NADP</keyword>
<sequence length="932" mass="103351">MAPIATSDLKPSLAHGILDPTVFPSLKSDDKLREVWFRHGDPHSPRFSNPRLTSVASLVEHNAAAQPSQPAFLYPRGDSFGILTWAEVHQSCCRASDYYAEQFRKQLDIANDTHQQPTFALLGTGSRIDYLITQIALNRLHVRTLLLSNKNSAETRDHLLGVCNAVGAIADEANITTLHGGRCGLPVADLIRLSQLYQRRDPDLESLAVFETNDEWNLQAMIIHSSGSTGVPKPIIHTNRSLCQIGRMYRLMPEYSIENWYLCFPLYIPHRRPLHRPVRHTKRPPHHPASRKLAPGTEFHPLCVENPLDDMGYPADCLHCAPSVIEDLAEYISLTTGDFAPLVRLKVLQPGGAPLSPATLARLQSLGVNVKTTYGTTETGPPLRTIPHTRDNPDVYRFRNLYPESPFVRMEAVGEAMETVEEAVWNVVGRVNEKTAACSSIPRQLMLVLERGEVLPVTPKGNVRRNIAWELFGGRVEELYARFLGTSEVASAHDNINDASTTNTATMGTIQRAVAEIFGLPVIDIDPERSWYEVGLDSLKAVNLRSRLVKTLGKFPLMFVFEYPIAKGLFEFLGRSDGANDTITSQRYEWILSTIQRMNSEIDSWTGNTVPRNNEREGHVIYLTGASGSLGNALLEALVQLPSVKTVYCAVRGPDPHARVADSPRKRGYPEHVYHSGKIRGVGYDMADENLGVDRETYAKLAGEVTMVMHNAWKLDFNQPKTFAFMSSVAAAMGSPAGTMVPESPLDSDPARALATGYAQSKFIVEQVTQHYAASLGVPVRILRVGQLCGHTRLGTWNRTEMWPMMMMTGLDFLAAMPVLDTEVDWLPVDVCAEAIREAVLGHREDSYRVTNLTNPATIPWNMLLDHLEEGSGKQFERVEMREWVARLETGSAGESGVEQTPAVKLLGFFQAMTDGGRSGEGVTFATGRREL</sequence>
<dbReference type="PROSITE" id="PS00012">
    <property type="entry name" value="PHOSPHOPANTETHEINE"/>
    <property type="match status" value="1"/>
</dbReference>
<dbReference type="AlphaFoldDB" id="A0A4R8RGP2"/>
<dbReference type="InterPro" id="IPR042099">
    <property type="entry name" value="ANL_N_sf"/>
</dbReference>
<evidence type="ECO:0000259" key="4">
    <source>
        <dbReference type="PROSITE" id="PS50075"/>
    </source>
</evidence>
<dbReference type="InterPro" id="IPR036736">
    <property type="entry name" value="ACP-like_sf"/>
</dbReference>
<dbReference type="SUPFAM" id="SSF51735">
    <property type="entry name" value="NAD(P)-binding Rossmann-fold domains"/>
    <property type="match status" value="1"/>
</dbReference>
<name>A0A4R8RGP2_COLTR</name>
<dbReference type="SMART" id="SM00823">
    <property type="entry name" value="PKS_PP"/>
    <property type="match status" value="1"/>
</dbReference>
<dbReference type="Pfam" id="PF07993">
    <property type="entry name" value="NAD_binding_4"/>
    <property type="match status" value="2"/>
</dbReference>
<dbReference type="Pfam" id="PF00550">
    <property type="entry name" value="PP-binding"/>
    <property type="match status" value="1"/>
</dbReference>
<dbReference type="PROSITE" id="PS50075">
    <property type="entry name" value="CARRIER"/>
    <property type="match status" value="1"/>
</dbReference>
<keyword evidence="1" id="KW-0596">Phosphopantetheine</keyword>
<dbReference type="InterPro" id="IPR013120">
    <property type="entry name" value="FAR_NAD-bd"/>
</dbReference>
<gene>
    <name evidence="5" type="primary">nps11</name>
    <name evidence="5" type="ORF">CTRI78_v004645</name>
</gene>
<dbReference type="InterPro" id="IPR006162">
    <property type="entry name" value="Ppantetheine_attach_site"/>
</dbReference>
<dbReference type="SUPFAM" id="SSF47336">
    <property type="entry name" value="ACP-like"/>
    <property type="match status" value="1"/>
</dbReference>
<dbReference type="InterPro" id="IPR000873">
    <property type="entry name" value="AMP-dep_synth/lig_dom"/>
</dbReference>
<keyword evidence="2" id="KW-0597">Phosphoprotein</keyword>
<evidence type="ECO:0000256" key="2">
    <source>
        <dbReference type="ARBA" id="ARBA00022553"/>
    </source>
</evidence>
<dbReference type="Proteomes" id="UP000295703">
    <property type="component" value="Unassembled WGS sequence"/>
</dbReference>
<dbReference type="Gene3D" id="3.40.50.720">
    <property type="entry name" value="NAD(P)-binding Rossmann-like Domain"/>
    <property type="match status" value="2"/>
</dbReference>
<evidence type="ECO:0000256" key="3">
    <source>
        <dbReference type="ARBA" id="ARBA00022857"/>
    </source>
</evidence>
<comment type="caution">
    <text evidence="5">The sequence shown here is derived from an EMBL/GenBank/DDBJ whole genome shotgun (WGS) entry which is preliminary data.</text>
</comment>
<keyword evidence="6" id="KW-1185">Reference proteome</keyword>
<dbReference type="InterPro" id="IPR009081">
    <property type="entry name" value="PP-bd_ACP"/>
</dbReference>
<dbReference type="PANTHER" id="PTHR43439">
    <property type="entry name" value="PHENYLACETATE-COENZYME A LIGASE"/>
    <property type="match status" value="1"/>
</dbReference>
<dbReference type="InterPro" id="IPR051414">
    <property type="entry name" value="Adenylate-forming_Reductase"/>
</dbReference>
<proteinExistence type="predicted"/>
<evidence type="ECO:0000313" key="5">
    <source>
        <dbReference type="EMBL" id="TDZ60913.1"/>
    </source>
</evidence>
<evidence type="ECO:0000256" key="1">
    <source>
        <dbReference type="ARBA" id="ARBA00022450"/>
    </source>
</evidence>
<dbReference type="InterPro" id="IPR036291">
    <property type="entry name" value="NAD(P)-bd_dom_sf"/>
</dbReference>
<protein>
    <submittedName>
        <fullName evidence="5">Adenylate-forming reductase Nps11</fullName>
    </submittedName>
</protein>
<accession>A0A4R8RGP2</accession>
<dbReference type="PANTHER" id="PTHR43439:SF2">
    <property type="entry name" value="ENZYME, PUTATIVE (JCVI)-RELATED"/>
    <property type="match status" value="1"/>
</dbReference>
<dbReference type="SUPFAM" id="SSF56801">
    <property type="entry name" value="Acetyl-CoA synthetase-like"/>
    <property type="match status" value="1"/>
</dbReference>
<dbReference type="GO" id="GO:0031177">
    <property type="term" value="F:phosphopantetheine binding"/>
    <property type="evidence" value="ECO:0007669"/>
    <property type="project" value="InterPro"/>
</dbReference>
<dbReference type="PROSITE" id="PS00455">
    <property type="entry name" value="AMP_BINDING"/>
    <property type="match status" value="1"/>
</dbReference>
<dbReference type="Gene3D" id="1.10.1200.10">
    <property type="entry name" value="ACP-like"/>
    <property type="match status" value="1"/>
</dbReference>